<organism evidence="1 2">
    <name type="scientific">Alligator mississippiensis</name>
    <name type="common">American alligator</name>
    <dbReference type="NCBI Taxonomy" id="8496"/>
    <lineage>
        <taxon>Eukaryota</taxon>
        <taxon>Metazoa</taxon>
        <taxon>Chordata</taxon>
        <taxon>Craniata</taxon>
        <taxon>Vertebrata</taxon>
        <taxon>Euteleostomi</taxon>
        <taxon>Archelosauria</taxon>
        <taxon>Archosauria</taxon>
        <taxon>Crocodylia</taxon>
        <taxon>Alligatoridae</taxon>
        <taxon>Alligatorinae</taxon>
        <taxon>Alligator</taxon>
    </lineage>
</organism>
<dbReference type="EMBL" id="AKHW03006834">
    <property type="protein sequence ID" value="KYO18293.1"/>
    <property type="molecule type" value="Genomic_DNA"/>
</dbReference>
<evidence type="ECO:0000313" key="1">
    <source>
        <dbReference type="EMBL" id="KYO18293.1"/>
    </source>
</evidence>
<dbReference type="AlphaFoldDB" id="A0A151M1A4"/>
<proteinExistence type="predicted"/>
<accession>A0A151M1A4</accession>
<protein>
    <submittedName>
        <fullName evidence="1">Uncharacterized protein</fullName>
    </submittedName>
</protein>
<gene>
    <name evidence="1" type="ORF">Y1Q_0012778</name>
</gene>
<comment type="caution">
    <text evidence="1">The sequence shown here is derived from an EMBL/GenBank/DDBJ whole genome shotgun (WGS) entry which is preliminary data.</text>
</comment>
<keyword evidence="2" id="KW-1185">Reference proteome</keyword>
<name>A0A151M1A4_ALLMI</name>
<reference evidence="1 2" key="1">
    <citation type="journal article" date="2012" name="Genome Biol.">
        <title>Sequencing three crocodilian genomes to illuminate the evolution of archosaurs and amniotes.</title>
        <authorList>
            <person name="St John J.A."/>
            <person name="Braun E.L."/>
            <person name="Isberg S.R."/>
            <person name="Miles L.G."/>
            <person name="Chong A.Y."/>
            <person name="Gongora J."/>
            <person name="Dalzell P."/>
            <person name="Moran C."/>
            <person name="Bed'hom B."/>
            <person name="Abzhanov A."/>
            <person name="Burgess S.C."/>
            <person name="Cooksey A.M."/>
            <person name="Castoe T.A."/>
            <person name="Crawford N.G."/>
            <person name="Densmore L.D."/>
            <person name="Drew J.C."/>
            <person name="Edwards S.V."/>
            <person name="Faircloth B.C."/>
            <person name="Fujita M.K."/>
            <person name="Greenwold M.J."/>
            <person name="Hoffmann F.G."/>
            <person name="Howard J.M."/>
            <person name="Iguchi T."/>
            <person name="Janes D.E."/>
            <person name="Khan S.Y."/>
            <person name="Kohno S."/>
            <person name="de Koning A.J."/>
            <person name="Lance S.L."/>
            <person name="McCarthy F.M."/>
            <person name="McCormack J.E."/>
            <person name="Merchant M.E."/>
            <person name="Peterson D.G."/>
            <person name="Pollock D.D."/>
            <person name="Pourmand N."/>
            <person name="Raney B.J."/>
            <person name="Roessler K.A."/>
            <person name="Sanford J.R."/>
            <person name="Sawyer R.H."/>
            <person name="Schmidt C.J."/>
            <person name="Triplett E.W."/>
            <person name="Tuberville T.D."/>
            <person name="Venegas-Anaya M."/>
            <person name="Howard J.T."/>
            <person name="Jarvis E.D."/>
            <person name="Guillette L.J.Jr."/>
            <person name="Glenn T.C."/>
            <person name="Green R.E."/>
            <person name="Ray D.A."/>
        </authorList>
    </citation>
    <scope>NUCLEOTIDE SEQUENCE [LARGE SCALE GENOMIC DNA]</scope>
    <source>
        <strain evidence="1">KSC_2009_1</strain>
    </source>
</reference>
<dbReference type="Proteomes" id="UP000050525">
    <property type="component" value="Unassembled WGS sequence"/>
</dbReference>
<evidence type="ECO:0000313" key="2">
    <source>
        <dbReference type="Proteomes" id="UP000050525"/>
    </source>
</evidence>
<sequence length="75" mass="7827">MWETETAKKTQQADASGKAIGAVLSQAIDGLKRPVAYVGPGRAVLRTSGCDACFPMGSFQPARSASSPRDMSPGR</sequence>